<gene>
    <name evidence="1" type="ORF">RJJ37_21550</name>
</gene>
<evidence type="ECO:0008006" key="3">
    <source>
        <dbReference type="Google" id="ProtNLM"/>
    </source>
</evidence>
<protein>
    <recommendedName>
        <fullName evidence="3">Peptidase M4 family protein</fullName>
    </recommendedName>
</protein>
<evidence type="ECO:0000313" key="2">
    <source>
        <dbReference type="Proteomes" id="UP001269402"/>
    </source>
</evidence>
<comment type="caution">
    <text evidence="1">The sequence shown here is derived from an EMBL/GenBank/DDBJ whole genome shotgun (WGS) entry which is preliminary data.</text>
</comment>
<dbReference type="EMBL" id="JAVLSH010000009">
    <property type="protein sequence ID" value="MDR9762195.1"/>
    <property type="molecule type" value="Genomic_DNA"/>
</dbReference>
<organism evidence="1 2">
    <name type="scientific">Rhizobium redzepovicii</name>
    <dbReference type="NCBI Taxonomy" id="2867518"/>
    <lineage>
        <taxon>Bacteria</taxon>
        <taxon>Pseudomonadati</taxon>
        <taxon>Pseudomonadota</taxon>
        <taxon>Alphaproteobacteria</taxon>
        <taxon>Hyphomicrobiales</taxon>
        <taxon>Rhizobiaceae</taxon>
        <taxon>Rhizobium/Agrobacterium group</taxon>
        <taxon>Rhizobium</taxon>
    </lineage>
</organism>
<keyword evidence="2" id="KW-1185">Reference proteome</keyword>
<proteinExistence type="predicted"/>
<sequence length="444" mass="50005">MGTRFRLFVQPPFEDPRSRPEIVEVSSPLGSVTAGPADDRMFVVEPVGKTGPYGVNRGPLGTPYMYLPPWTGKILEPATPDACGNFDYLRASMAGFEAAHVFGCVRFTLDVWERYLGQPLTWHFRDHYDRLEISILRRWDNAQYGYGFLEVGSQFESDGRVLPFSLDFDVVAHEVGHAIIFSVLGVPHPEAEYPEYLGFQEAFSDCVSLIAAMHFPSVIDNVLAETRGNLYRANRLSRFSEFSPHRQIRSANNKRTMAEFARRGWKDEHELSQPLTGAIFDILVDIFHESLVARGLISHAVEDLADVAEFDPAAEAPVQYAFDRAFAWNSDGFVEALLDARDIVGTYLAETLWALAPDFLDYGDVARTMLAIDRDESGGQFARIISRNFRRRAIGEMHAGPHLKGGEHHSHINSARTLLPIDYLELPKMTFREKVLLSRSMSSQ</sequence>
<dbReference type="SUPFAM" id="SSF55486">
    <property type="entry name" value="Metalloproteases ('zincins'), catalytic domain"/>
    <property type="match status" value="1"/>
</dbReference>
<name>A0AAW8P7N8_9HYPH</name>
<accession>A0AAW8P7N8</accession>
<reference evidence="2" key="1">
    <citation type="submission" date="2023-07" db="EMBL/GenBank/DDBJ databases">
        <title>Genomic characterization of faba bean (Vicia faba) microsymbionts in Mexican soils.</title>
        <authorList>
            <person name="Rivera Orduna F.N."/>
            <person name="Guevara-Luna J."/>
            <person name="Yan J."/>
            <person name="Arroyo-Herrera I."/>
            <person name="Li Y."/>
            <person name="Vasquez-Murrieta M.S."/>
            <person name="Wang E.T."/>
        </authorList>
    </citation>
    <scope>NUCLEOTIDE SEQUENCE [LARGE SCALE GENOMIC DNA]</scope>
    <source>
        <strain evidence="2">CH6</strain>
    </source>
</reference>
<dbReference type="RefSeq" id="WP_310808179.1">
    <property type="nucleotide sequence ID" value="NZ_JAVLSH010000009.1"/>
</dbReference>
<dbReference type="AlphaFoldDB" id="A0AAW8P7N8"/>
<dbReference type="Proteomes" id="UP001269402">
    <property type="component" value="Unassembled WGS sequence"/>
</dbReference>
<evidence type="ECO:0000313" key="1">
    <source>
        <dbReference type="EMBL" id="MDR9762195.1"/>
    </source>
</evidence>